<gene>
    <name evidence="8" type="ORF">JCM16418_3690</name>
</gene>
<evidence type="ECO:0000313" key="8">
    <source>
        <dbReference type="EMBL" id="GAF09546.1"/>
    </source>
</evidence>
<protein>
    <submittedName>
        <fullName evidence="8">Membrane protein</fullName>
    </submittedName>
</protein>
<feature type="transmembrane region" description="Helical" evidence="6">
    <location>
        <begin position="192"/>
        <end position="216"/>
    </location>
</feature>
<comment type="subcellular location">
    <subcellularLocation>
        <location evidence="1">Cell membrane</location>
        <topology evidence="1">Multi-pass membrane protein</topology>
    </subcellularLocation>
</comment>
<keyword evidence="4 6" id="KW-1133">Transmembrane helix</keyword>
<dbReference type="STRING" id="1236976.JCM16418_3690"/>
<dbReference type="Pfam" id="PF12698">
    <property type="entry name" value="ABC2_membrane_3"/>
    <property type="match status" value="1"/>
</dbReference>
<dbReference type="InterPro" id="IPR013525">
    <property type="entry name" value="ABC2_TM"/>
</dbReference>
<evidence type="ECO:0000256" key="5">
    <source>
        <dbReference type="ARBA" id="ARBA00023136"/>
    </source>
</evidence>
<evidence type="ECO:0000256" key="4">
    <source>
        <dbReference type="ARBA" id="ARBA00022989"/>
    </source>
</evidence>
<dbReference type="PANTHER" id="PTHR30294">
    <property type="entry name" value="MEMBRANE COMPONENT OF ABC TRANSPORTER YHHJ-RELATED"/>
    <property type="match status" value="1"/>
</dbReference>
<feature type="transmembrane region" description="Helical" evidence="6">
    <location>
        <begin position="325"/>
        <end position="345"/>
    </location>
</feature>
<dbReference type="GO" id="GO:0140359">
    <property type="term" value="F:ABC-type transporter activity"/>
    <property type="evidence" value="ECO:0007669"/>
    <property type="project" value="InterPro"/>
</dbReference>
<evidence type="ECO:0000259" key="7">
    <source>
        <dbReference type="Pfam" id="PF12698"/>
    </source>
</evidence>
<evidence type="ECO:0000256" key="3">
    <source>
        <dbReference type="ARBA" id="ARBA00022692"/>
    </source>
</evidence>
<keyword evidence="2" id="KW-1003">Cell membrane</keyword>
<feature type="domain" description="ABC-2 type transporter transmembrane" evidence="7">
    <location>
        <begin position="8"/>
        <end position="346"/>
    </location>
</feature>
<organism evidence="8 9">
    <name type="scientific">Paenibacillus pini JCM 16418</name>
    <dbReference type="NCBI Taxonomy" id="1236976"/>
    <lineage>
        <taxon>Bacteria</taxon>
        <taxon>Bacillati</taxon>
        <taxon>Bacillota</taxon>
        <taxon>Bacilli</taxon>
        <taxon>Bacillales</taxon>
        <taxon>Paenibacillaceae</taxon>
        <taxon>Paenibacillus</taxon>
    </lineage>
</organism>
<accession>W7YY10</accession>
<dbReference type="AlphaFoldDB" id="W7YY10"/>
<proteinExistence type="predicted"/>
<dbReference type="GO" id="GO:0005886">
    <property type="term" value="C:plasma membrane"/>
    <property type="evidence" value="ECO:0007669"/>
    <property type="project" value="UniProtKB-SubCell"/>
</dbReference>
<feature type="transmembrane region" description="Helical" evidence="6">
    <location>
        <begin position="237"/>
        <end position="263"/>
    </location>
</feature>
<evidence type="ECO:0000313" key="9">
    <source>
        <dbReference type="Proteomes" id="UP000019364"/>
    </source>
</evidence>
<reference evidence="8 9" key="1">
    <citation type="journal article" date="2014" name="Genome Announc.">
        <title>Draft Genome Sequence of Paenibacillus pini JCM 16418T, Isolated from the Rhizosphere of Pine Tree.</title>
        <authorList>
            <person name="Yuki M."/>
            <person name="Oshima K."/>
            <person name="Suda W."/>
            <person name="Oshida Y."/>
            <person name="Kitamura K."/>
            <person name="Iida Y."/>
            <person name="Hattori M."/>
            <person name="Ohkuma M."/>
        </authorList>
    </citation>
    <scope>NUCLEOTIDE SEQUENCE [LARGE SCALE GENOMIC DNA]</scope>
    <source>
        <strain evidence="8 9">JCM 16418</strain>
    </source>
</reference>
<evidence type="ECO:0000256" key="1">
    <source>
        <dbReference type="ARBA" id="ARBA00004651"/>
    </source>
</evidence>
<keyword evidence="3 6" id="KW-0812">Transmembrane</keyword>
<evidence type="ECO:0000256" key="2">
    <source>
        <dbReference type="ARBA" id="ARBA00022475"/>
    </source>
</evidence>
<dbReference type="eggNOG" id="COG1668">
    <property type="taxonomic scope" value="Bacteria"/>
</dbReference>
<keyword evidence="9" id="KW-1185">Reference proteome</keyword>
<feature type="transmembrane region" description="Helical" evidence="6">
    <location>
        <begin position="269"/>
        <end position="289"/>
    </location>
</feature>
<evidence type="ECO:0000256" key="6">
    <source>
        <dbReference type="SAM" id="Phobius"/>
    </source>
</evidence>
<dbReference type="Proteomes" id="UP000019364">
    <property type="component" value="Unassembled WGS sequence"/>
</dbReference>
<dbReference type="InterPro" id="IPR051449">
    <property type="entry name" value="ABC-2_transporter_component"/>
</dbReference>
<dbReference type="EMBL" id="BAVZ01000012">
    <property type="protein sequence ID" value="GAF09546.1"/>
    <property type="molecule type" value="Genomic_DNA"/>
</dbReference>
<feature type="transmembrane region" description="Helical" evidence="6">
    <location>
        <begin position="301"/>
        <end position="319"/>
    </location>
</feature>
<comment type="caution">
    <text evidence="8">The sequence shown here is derived from an EMBL/GenBank/DDBJ whole genome shotgun (WGS) entry which is preliminary data.</text>
</comment>
<keyword evidence="5 6" id="KW-0472">Membrane</keyword>
<dbReference type="PANTHER" id="PTHR30294:SF29">
    <property type="entry name" value="MULTIDRUG ABC TRANSPORTER PERMEASE YBHS-RELATED"/>
    <property type="match status" value="1"/>
</dbReference>
<name>W7YY10_9BACL</name>
<feature type="transmembrane region" description="Helical" evidence="6">
    <location>
        <begin position="142"/>
        <end position="163"/>
    </location>
</feature>
<sequence length="374" mass="41291">MYGSQPEIAAELTEYAAKSGLKDYTFVKYEGTDEAQPKKDIQDDKIKGYLRFEGSNAGGVGFPKVVFTGNEDGMSQGLNTYLQSALQNVKTIIVTKNSLSSEQIAALNAPIQMDTLKITSEGKSEAGGTTEKEKMQKAMSYVVVYFLLFLFFSSNMMTGNMIAAEVTSEKSSRIMEILITSVSPLKQMFGKIIGMFLVGITQIAVFGIVILGNLLMPQNIDKLNEYQLSLSDIDTSLLMYGFLFYILGYFLYAVLFAAVGSLVSRTEDLGQAIMPVTMLSLATFYIGIFSMNTPNSMLIKVTSFIPFTAPTAMLVRIGMNAIPVWQIFLSLIILILSIGVFGWLATKIYRTGVLMYGKRPSIKEIRKAMKAYKI</sequence>